<organism evidence="2 3">
    <name type="scientific">Guyanagaster necrorhizus</name>
    <dbReference type="NCBI Taxonomy" id="856835"/>
    <lineage>
        <taxon>Eukaryota</taxon>
        <taxon>Fungi</taxon>
        <taxon>Dikarya</taxon>
        <taxon>Basidiomycota</taxon>
        <taxon>Agaricomycotina</taxon>
        <taxon>Agaricomycetes</taxon>
        <taxon>Agaricomycetidae</taxon>
        <taxon>Agaricales</taxon>
        <taxon>Marasmiineae</taxon>
        <taxon>Physalacriaceae</taxon>
        <taxon>Guyanagaster</taxon>
    </lineage>
</organism>
<reference evidence="2" key="1">
    <citation type="submission" date="2020-11" db="EMBL/GenBank/DDBJ databases">
        <title>Adaptations for nitrogen fixation in a non-lichenized fungal sporocarp promotes dispersal by wood-feeding termites.</title>
        <authorList>
            <consortium name="DOE Joint Genome Institute"/>
            <person name="Koch R.A."/>
            <person name="Yoon G."/>
            <person name="Arayal U."/>
            <person name="Lail K."/>
            <person name="Amirebrahimi M."/>
            <person name="Labutti K."/>
            <person name="Lipzen A."/>
            <person name="Riley R."/>
            <person name="Barry K."/>
            <person name="Henrissat B."/>
            <person name="Grigoriev I.V."/>
            <person name="Herr J.R."/>
            <person name="Aime M.C."/>
        </authorList>
    </citation>
    <scope>NUCLEOTIDE SEQUENCE</scope>
    <source>
        <strain evidence="2">MCA 3950</strain>
    </source>
</reference>
<name>A0A9P7VF54_9AGAR</name>
<gene>
    <name evidence="2" type="ORF">BT62DRAFT_699315</name>
</gene>
<feature type="region of interest" description="Disordered" evidence="1">
    <location>
        <begin position="1"/>
        <end position="33"/>
    </location>
</feature>
<feature type="compositionally biased region" description="Polar residues" evidence="1">
    <location>
        <begin position="1"/>
        <end position="14"/>
    </location>
</feature>
<evidence type="ECO:0000313" key="2">
    <source>
        <dbReference type="EMBL" id="KAG7439569.1"/>
    </source>
</evidence>
<evidence type="ECO:0000256" key="1">
    <source>
        <dbReference type="SAM" id="MobiDB-lite"/>
    </source>
</evidence>
<comment type="caution">
    <text evidence="2">The sequence shown here is derived from an EMBL/GenBank/DDBJ whole genome shotgun (WGS) entry which is preliminary data.</text>
</comment>
<keyword evidence="3" id="KW-1185">Reference proteome</keyword>
<proteinExistence type="predicted"/>
<dbReference type="GeneID" id="66104223"/>
<dbReference type="RefSeq" id="XP_043033069.1">
    <property type="nucleotide sequence ID" value="XM_043181927.1"/>
</dbReference>
<protein>
    <submittedName>
        <fullName evidence="2">Uncharacterized protein</fullName>
    </submittedName>
</protein>
<sequence>MSQRYEIHQSTQRSPGYGPQASKRFSHQSSRKRPIGHSTILWANFKVQVCDFDTSLGSPKGSPCCKIEGSRVCTGSSRLKPTLSIDIKSDARGGKTRRAGATPRSDHAISGTIAF</sequence>
<evidence type="ECO:0000313" key="3">
    <source>
        <dbReference type="Proteomes" id="UP000812287"/>
    </source>
</evidence>
<accession>A0A9P7VF54</accession>
<dbReference type="EMBL" id="MU250590">
    <property type="protein sequence ID" value="KAG7439569.1"/>
    <property type="molecule type" value="Genomic_DNA"/>
</dbReference>
<feature type="compositionally biased region" description="Basic residues" evidence="1">
    <location>
        <begin position="24"/>
        <end position="33"/>
    </location>
</feature>
<dbReference type="AlphaFoldDB" id="A0A9P7VF54"/>
<feature type="region of interest" description="Disordered" evidence="1">
    <location>
        <begin position="90"/>
        <end position="115"/>
    </location>
</feature>
<dbReference type="Proteomes" id="UP000812287">
    <property type="component" value="Unassembled WGS sequence"/>
</dbReference>